<protein>
    <submittedName>
        <fullName evidence="1">Uncharacterized protein</fullName>
    </submittedName>
</protein>
<reference evidence="1 2" key="1">
    <citation type="submission" date="2019-01" db="EMBL/GenBank/DDBJ databases">
        <title>Sinorhodobacter populi sp. nov. isolated from the symptomatic bark tissue of Populus euramericana canker.</title>
        <authorList>
            <person name="Xu G."/>
        </authorList>
    </citation>
    <scope>NUCLEOTIDE SEQUENCE [LARGE SCALE GENOMIC DNA]</scope>
    <source>
        <strain evidence="1 2">2D-5</strain>
    </source>
</reference>
<dbReference type="RefSeq" id="WP_128268420.1">
    <property type="nucleotide sequence ID" value="NZ_SAUW01000001.1"/>
</dbReference>
<name>A0A443J4F0_9RHOB</name>
<dbReference type="EMBL" id="SAUW01000001">
    <property type="protein sequence ID" value="RWR15362.1"/>
    <property type="molecule type" value="Genomic_DNA"/>
</dbReference>
<dbReference type="Proteomes" id="UP000285710">
    <property type="component" value="Unassembled WGS sequence"/>
</dbReference>
<accession>A0A443J4F0</accession>
<evidence type="ECO:0000313" key="1">
    <source>
        <dbReference type="EMBL" id="RWR15362.1"/>
    </source>
</evidence>
<comment type="caution">
    <text evidence="1">The sequence shown here is derived from an EMBL/GenBank/DDBJ whole genome shotgun (WGS) entry which is preliminary data.</text>
</comment>
<proteinExistence type="predicted"/>
<reference evidence="1 2" key="2">
    <citation type="submission" date="2019-01" db="EMBL/GenBank/DDBJ databases">
        <authorList>
            <person name="Li Y."/>
        </authorList>
    </citation>
    <scope>NUCLEOTIDE SEQUENCE [LARGE SCALE GENOMIC DNA]</scope>
    <source>
        <strain evidence="1 2">2D-5</strain>
    </source>
</reference>
<dbReference type="AlphaFoldDB" id="A0A443J4F0"/>
<organism evidence="1 2">
    <name type="scientific">Paenirhodobacter populi</name>
    <dbReference type="NCBI Taxonomy" id="2306993"/>
    <lineage>
        <taxon>Bacteria</taxon>
        <taxon>Pseudomonadati</taxon>
        <taxon>Pseudomonadota</taxon>
        <taxon>Alphaproteobacteria</taxon>
        <taxon>Rhodobacterales</taxon>
        <taxon>Rhodobacter group</taxon>
        <taxon>Paenirhodobacter</taxon>
    </lineage>
</organism>
<gene>
    <name evidence="1" type="ORF">D2T33_00345</name>
</gene>
<evidence type="ECO:0000313" key="2">
    <source>
        <dbReference type="Proteomes" id="UP000285710"/>
    </source>
</evidence>
<sequence>MLLQNGLHPNSGTKQAISPLPTLAQIVIDAVLPSPADANGKFASDLAGSGARLRDALTMGDQNTVARQFG</sequence>
<keyword evidence="2" id="KW-1185">Reference proteome</keyword>